<gene>
    <name evidence="3" type="ORF">OTU49_007099</name>
</gene>
<dbReference type="EMBL" id="JARKIK010000057">
    <property type="protein sequence ID" value="KAK8732448.1"/>
    <property type="molecule type" value="Genomic_DNA"/>
</dbReference>
<name>A0AAW0WK07_CHEQU</name>
<evidence type="ECO:0000313" key="4">
    <source>
        <dbReference type="Proteomes" id="UP001445076"/>
    </source>
</evidence>
<feature type="compositionally biased region" description="Basic and acidic residues" evidence="1">
    <location>
        <begin position="197"/>
        <end position="212"/>
    </location>
</feature>
<accession>A0AAW0WK07</accession>
<evidence type="ECO:0000256" key="1">
    <source>
        <dbReference type="SAM" id="MobiDB-lite"/>
    </source>
</evidence>
<feature type="region of interest" description="Disordered" evidence="1">
    <location>
        <begin position="197"/>
        <end position="217"/>
    </location>
</feature>
<feature type="signal peptide" evidence="2">
    <location>
        <begin position="1"/>
        <end position="27"/>
    </location>
</feature>
<evidence type="ECO:0000313" key="3">
    <source>
        <dbReference type="EMBL" id="KAK8732448.1"/>
    </source>
</evidence>
<keyword evidence="2" id="KW-0732">Signal</keyword>
<evidence type="ECO:0000256" key="2">
    <source>
        <dbReference type="SAM" id="SignalP"/>
    </source>
</evidence>
<feature type="chain" id="PRO_5043900829" evidence="2">
    <location>
        <begin position="28"/>
        <end position="224"/>
    </location>
</feature>
<dbReference type="Proteomes" id="UP001445076">
    <property type="component" value="Unassembled WGS sequence"/>
</dbReference>
<dbReference type="AlphaFoldDB" id="A0AAW0WK07"/>
<comment type="caution">
    <text evidence="3">The sequence shown here is derived from an EMBL/GenBank/DDBJ whole genome shotgun (WGS) entry which is preliminary data.</text>
</comment>
<protein>
    <submittedName>
        <fullName evidence="3">Uncharacterized protein</fullName>
    </submittedName>
</protein>
<proteinExistence type="predicted"/>
<keyword evidence="4" id="KW-1185">Reference proteome</keyword>
<sequence length="224" mass="25096">MVGRGLTVWCLLSLWLSLHYYTSYVSSLVHLVTDHPQEQQSSSMSAQSPLNPQEQKGNTNCHSTYCQGCYVVLPLLVCTMLLAVICHGISSCRHKTSLANAGVANNCLTNADLNNNDTNNANLASIRFTNTGLTTAPPTILHQETLQFSHFRNNNASSTYHFQAQRNNSSPNLRRPWRRPCQFPAAGSLQEPFIEHEEPEQNSHKQMEDNNSLHDSFNSIYEGF</sequence>
<reference evidence="3 4" key="1">
    <citation type="journal article" date="2024" name="BMC Genomics">
        <title>Genome assembly of redclaw crayfish (Cherax quadricarinatus) provides insights into its immune adaptation and hypoxia tolerance.</title>
        <authorList>
            <person name="Liu Z."/>
            <person name="Zheng J."/>
            <person name="Li H."/>
            <person name="Fang K."/>
            <person name="Wang S."/>
            <person name="He J."/>
            <person name="Zhou D."/>
            <person name="Weng S."/>
            <person name="Chi M."/>
            <person name="Gu Z."/>
            <person name="He J."/>
            <person name="Li F."/>
            <person name="Wang M."/>
        </authorList>
    </citation>
    <scope>NUCLEOTIDE SEQUENCE [LARGE SCALE GENOMIC DNA]</scope>
    <source>
        <strain evidence="3">ZL_2023a</strain>
    </source>
</reference>
<organism evidence="3 4">
    <name type="scientific">Cherax quadricarinatus</name>
    <name type="common">Australian red claw crayfish</name>
    <dbReference type="NCBI Taxonomy" id="27406"/>
    <lineage>
        <taxon>Eukaryota</taxon>
        <taxon>Metazoa</taxon>
        <taxon>Ecdysozoa</taxon>
        <taxon>Arthropoda</taxon>
        <taxon>Crustacea</taxon>
        <taxon>Multicrustacea</taxon>
        <taxon>Malacostraca</taxon>
        <taxon>Eumalacostraca</taxon>
        <taxon>Eucarida</taxon>
        <taxon>Decapoda</taxon>
        <taxon>Pleocyemata</taxon>
        <taxon>Astacidea</taxon>
        <taxon>Parastacoidea</taxon>
        <taxon>Parastacidae</taxon>
        <taxon>Cherax</taxon>
    </lineage>
</organism>